<protein>
    <submittedName>
        <fullName evidence="2">Blast:Protein deadlock</fullName>
    </submittedName>
</protein>
<organism evidence="2 3">
    <name type="scientific">Drosophila guanche</name>
    <name type="common">Fruit fly</name>
    <dbReference type="NCBI Taxonomy" id="7266"/>
    <lineage>
        <taxon>Eukaryota</taxon>
        <taxon>Metazoa</taxon>
        <taxon>Ecdysozoa</taxon>
        <taxon>Arthropoda</taxon>
        <taxon>Hexapoda</taxon>
        <taxon>Insecta</taxon>
        <taxon>Pterygota</taxon>
        <taxon>Neoptera</taxon>
        <taxon>Endopterygota</taxon>
        <taxon>Diptera</taxon>
        <taxon>Brachycera</taxon>
        <taxon>Muscomorpha</taxon>
        <taxon>Ephydroidea</taxon>
        <taxon>Drosophilidae</taxon>
        <taxon>Drosophila</taxon>
        <taxon>Sophophora</taxon>
    </lineage>
</organism>
<feature type="compositionally biased region" description="Polar residues" evidence="1">
    <location>
        <begin position="416"/>
        <end position="425"/>
    </location>
</feature>
<gene>
    <name evidence="2" type="ORF">DGUA_6G013964</name>
</gene>
<feature type="compositionally biased region" description="Polar residues" evidence="1">
    <location>
        <begin position="300"/>
        <end position="312"/>
    </location>
</feature>
<feature type="compositionally biased region" description="Basic and acidic residues" evidence="1">
    <location>
        <begin position="69"/>
        <end position="79"/>
    </location>
</feature>
<dbReference type="Proteomes" id="UP000268350">
    <property type="component" value="Unassembled WGS sequence"/>
</dbReference>
<evidence type="ECO:0000313" key="3">
    <source>
        <dbReference type="Proteomes" id="UP000268350"/>
    </source>
</evidence>
<dbReference type="OMA" id="AHEFREI"/>
<sequence>MREELKLKLFRRLKEKHGEDKLSEAEWQYYQVDFLRSWDRKDKPSVDEMIEAVFQQIKLDDDATSPSQDHTDFQNDKHRQPARRGSSLEPKAAHGGSILPAQELNDSSKRRPSSISPDLRGPERTDQSRSLTPSYSTAETDGSIPPPREHIIYGVVEAQAELALNPDGPTELENVRAGHKKLKKPIKTVTNPLETTESTGTISTARELADTSNPTKCRPNSLPLDLEKGDKLRTSRSRRTLKLDTETEATAQEPNVSYKEIPNWLSLDLPDPKKLHELRSSKRISNSLLLDVPGLENAHKSGSSKPRDTSLNADGPQPPPREANTDIKKVCCKNRYQNKKSILQTKQTRKIKRKPSCTGGPEQEATHDGDISPAREHTNHGSSGSFLDRQEEKSPELAPTLGEPNIELKKADQSGPLKSSQSSVLAGSKPQASPDEHIPPLTPEESTTSSPEFSMSLAELSHSLKHANKDRPRSSIVKRRHDTLKSGWKSKELMDSLDDLPLSELRKQILFDQNATEAEGRKPENIENHSAKSPVSPGSVKRKSPTEPTKPTPLQPIKRRRQAHVPVKVINRHLESARSMPKIEMDPTPIDLSTNIFEESVEQTDIDLEKAAEKADSAITNCWSEQQIDLSSENNVEDIEISPEIDNCLKSFTSNTPSEIYDQLADTTAIFEILPNSSKVDMEKADLMLLTGEEEDILDYEEDGDIDDDVLSVTAASWDGMNEVETKPEIIKASFRNYRIPRVNTEALETQQPIMPTLCVNEEILKEKEQPEPKKRILTKRKQSGSAAPLFVLDHHEVPSSTLPLVPAPIIQSQYDQKTSLTHTAYTRPTECTPIMHTFTGRSERNIEAQTIYSMPPTGLLTSSVRIPIIYSTNDQERIQLRENALVHKQYAATYPAYSAPAPIVTQLQDKSMMNPAATITQSFGNPREQIFPARDMAKPQPKIAPPYRYSAVNNNSFRPSDKEWFSCEYWMVNLFGVKCYANLDDDCTAQCCNHTFTGIGEFTRKVMKLDEHNLLFTYHRIVMHSQRLFLRFASVYVDVFDSKNMQNDLMHLLMDCRLYKSFSAPIVSKVFTAMKNKGLETHATCCIMSTLWAPSRAHEFRELTLIILQILSTSNWYTYSDSIVKLCQTQGFHLPPNILITILSSTHGKQELKNDALKLLLVFRVGSGGSNTELTKAIVKFMEDNPQ</sequence>
<feature type="compositionally biased region" description="Polar residues" evidence="1">
    <location>
        <begin position="206"/>
        <end position="215"/>
    </location>
</feature>
<feature type="compositionally biased region" description="Basic and acidic residues" evidence="1">
    <location>
        <begin position="518"/>
        <end position="530"/>
    </location>
</feature>
<feature type="region of interest" description="Disordered" evidence="1">
    <location>
        <begin position="514"/>
        <end position="561"/>
    </location>
</feature>
<feature type="region of interest" description="Disordered" evidence="1">
    <location>
        <begin position="294"/>
        <end position="483"/>
    </location>
</feature>
<feature type="compositionally biased region" description="Basic and acidic residues" evidence="1">
    <location>
        <begin position="364"/>
        <end position="379"/>
    </location>
</feature>
<name>A0A3B0JIF7_DROGU</name>
<feature type="region of interest" description="Disordered" evidence="1">
    <location>
        <begin position="206"/>
        <end position="237"/>
    </location>
</feature>
<dbReference type="EMBL" id="OUUW01000006">
    <property type="protein sequence ID" value="SPP82147.1"/>
    <property type="molecule type" value="Genomic_DNA"/>
</dbReference>
<keyword evidence="3" id="KW-1185">Reference proteome</keyword>
<dbReference type="AlphaFoldDB" id="A0A3B0JIF7"/>
<reference evidence="3" key="1">
    <citation type="submission" date="2018-01" db="EMBL/GenBank/DDBJ databases">
        <authorList>
            <person name="Alioto T."/>
            <person name="Alioto T."/>
        </authorList>
    </citation>
    <scope>NUCLEOTIDE SEQUENCE [LARGE SCALE GENOMIC DNA]</scope>
</reference>
<evidence type="ECO:0000313" key="2">
    <source>
        <dbReference type="EMBL" id="SPP82147.1"/>
    </source>
</evidence>
<dbReference type="OrthoDB" id="7869957at2759"/>
<dbReference type="STRING" id="7266.A0A3B0JIF7"/>
<proteinExistence type="predicted"/>
<evidence type="ECO:0000256" key="1">
    <source>
        <dbReference type="SAM" id="MobiDB-lite"/>
    </source>
</evidence>
<feature type="region of interest" description="Disordered" evidence="1">
    <location>
        <begin position="57"/>
        <end position="148"/>
    </location>
</feature>
<feature type="compositionally biased region" description="Low complexity" evidence="1">
    <location>
        <begin position="443"/>
        <end position="452"/>
    </location>
</feature>
<feature type="compositionally biased region" description="Polar residues" evidence="1">
    <location>
        <begin position="128"/>
        <end position="140"/>
    </location>
</feature>
<accession>A0A3B0JIF7</accession>